<comment type="caution">
    <text evidence="1">The sequence shown here is derived from an EMBL/GenBank/DDBJ whole genome shotgun (WGS) entry which is preliminary data.</text>
</comment>
<dbReference type="Pfam" id="PF09844">
    <property type="entry name" value="DUF2071"/>
    <property type="match status" value="1"/>
</dbReference>
<protein>
    <recommendedName>
        <fullName evidence="3">DUF2071 domain-containing protein</fullName>
    </recommendedName>
</protein>
<accession>A0A7W7FTB8</accession>
<dbReference type="Gene3D" id="2.40.400.10">
    <property type="entry name" value="Acetoacetate decarboxylase-like"/>
    <property type="match status" value="1"/>
</dbReference>
<dbReference type="AlphaFoldDB" id="A0A7W7FTB8"/>
<dbReference type="EMBL" id="JACHMH010000001">
    <property type="protein sequence ID" value="MBB4678006.1"/>
    <property type="molecule type" value="Genomic_DNA"/>
</dbReference>
<organism evidence="1 2">
    <name type="scientific">Crossiella cryophila</name>
    <dbReference type="NCBI Taxonomy" id="43355"/>
    <lineage>
        <taxon>Bacteria</taxon>
        <taxon>Bacillati</taxon>
        <taxon>Actinomycetota</taxon>
        <taxon>Actinomycetes</taxon>
        <taxon>Pseudonocardiales</taxon>
        <taxon>Pseudonocardiaceae</taxon>
        <taxon>Crossiella</taxon>
    </lineage>
</organism>
<evidence type="ECO:0000313" key="2">
    <source>
        <dbReference type="Proteomes" id="UP000533598"/>
    </source>
</evidence>
<evidence type="ECO:0008006" key="3">
    <source>
        <dbReference type="Google" id="ProtNLM"/>
    </source>
</evidence>
<dbReference type="Proteomes" id="UP000533598">
    <property type="component" value="Unassembled WGS sequence"/>
</dbReference>
<dbReference type="InterPro" id="IPR018644">
    <property type="entry name" value="DUF2071"/>
</dbReference>
<dbReference type="RefSeq" id="WP_185003886.1">
    <property type="nucleotide sequence ID" value="NZ_BAAAUI010000027.1"/>
</dbReference>
<name>A0A7W7FTB8_9PSEU</name>
<keyword evidence="2" id="KW-1185">Reference proteome</keyword>
<dbReference type="SUPFAM" id="SSF160104">
    <property type="entry name" value="Acetoacetate decarboxylase-like"/>
    <property type="match status" value="1"/>
</dbReference>
<gene>
    <name evidence="1" type="ORF">HNR67_004124</name>
</gene>
<reference evidence="1 2" key="1">
    <citation type="submission" date="2020-08" db="EMBL/GenBank/DDBJ databases">
        <title>Sequencing the genomes of 1000 actinobacteria strains.</title>
        <authorList>
            <person name="Klenk H.-P."/>
        </authorList>
    </citation>
    <scope>NUCLEOTIDE SEQUENCE [LARGE SCALE GENOMIC DNA]</scope>
    <source>
        <strain evidence="1 2">DSM 44230</strain>
    </source>
</reference>
<proteinExistence type="predicted"/>
<evidence type="ECO:0000313" key="1">
    <source>
        <dbReference type="EMBL" id="MBB4678006.1"/>
    </source>
</evidence>
<sequence>MRMASVVARRLLVNYRVDPAVVARLLPDPLRPRLAGGWAVAGICLVRLAQVRPVGLPAALGLRSENAAHRFAVEWDTPDGVRTGVYLPRRHTDSAIAALVGGRLFPGRHRLAKFTVRETARELEIGCVSGDRRTRVWADVRLSGRFGRSELFGELDQAADFFTCGSGYSATRDPHRLDGVAMQAEQWRFEPVDLIGARSTFFDSLPAGSAALDHALLLRDTPATWTPLPSLRVSSAGQPVQA</sequence>
<dbReference type="InterPro" id="IPR023375">
    <property type="entry name" value="ADC_dom_sf"/>
</dbReference>